<sequence>MSLSRKGGGKLPGKTIYAGRRRAMTRKSGFSVHKDTSGGEFCRHKEKVHSLAKGEKIEVKFHLDGHQVGDLLGFGLWFWHTSGIEIQLVGFTSKRTLTNFGSQSWNKAGSIWTAESSTPIDISFILTATKAGKVAIYKPLCGRVIHTHYDSAPEKLMKNMFETAPEAVFVDGEINASIKTILPENSDAGVHELILKSCNRCGRYLPINIGGENERNHLSFTNHCVAAHRRPCRHTGFGKLHNIENPADIINLEYGYQLECRFCKKFEVNAAHNCQRSPGQMKEDGARRRAFELLLKELYMGSAQMLYRYRFKSELADDIWKKFDKKCFNCATDLPTARAMHLDHTRPLAYLWPLDQTATALCKSCNSLKRDRMPVAFYVKPGQIELLAQITGIPLNELLDPKPNEAALDLLLNRKEWLFSTFLMRPEMVKERDGKITGELVIKALQRVLASSPDYKNVNLQAEYEARRTKDRVLAGQNLRQQGAG</sequence>
<reference evidence="1 2" key="1">
    <citation type="submission" date="2014-06" db="EMBL/GenBank/DDBJ databases">
        <authorList>
            <person name="Ju J."/>
            <person name="Zhang J."/>
        </authorList>
    </citation>
    <scope>NUCLEOTIDE SEQUENCE [LARGE SCALE GENOMIC DNA]</scope>
    <source>
        <strain evidence="1">DmW_048</strain>
    </source>
</reference>
<evidence type="ECO:0000313" key="1">
    <source>
        <dbReference type="EMBL" id="OUJ01212.1"/>
    </source>
</evidence>
<organism evidence="1 2">
    <name type="scientific">Acetobacter orientalis</name>
    <dbReference type="NCBI Taxonomy" id="146474"/>
    <lineage>
        <taxon>Bacteria</taxon>
        <taxon>Pseudomonadati</taxon>
        <taxon>Pseudomonadota</taxon>
        <taxon>Alphaproteobacteria</taxon>
        <taxon>Acetobacterales</taxon>
        <taxon>Acetobacteraceae</taxon>
        <taxon>Acetobacter</taxon>
    </lineage>
</organism>
<dbReference type="AlphaFoldDB" id="A0A252BA28"/>
<dbReference type="RefSeq" id="WP_094755433.1">
    <property type="nucleotide sequence ID" value="NZ_JOOY01000050.1"/>
</dbReference>
<dbReference type="Gene3D" id="1.10.30.50">
    <property type="match status" value="1"/>
</dbReference>
<name>A0A252BA28_9PROT</name>
<protein>
    <recommendedName>
        <fullName evidence="3">HNH endonuclease</fullName>
    </recommendedName>
</protein>
<evidence type="ECO:0000313" key="2">
    <source>
        <dbReference type="Proteomes" id="UP000194999"/>
    </source>
</evidence>
<evidence type="ECO:0008006" key="3">
    <source>
        <dbReference type="Google" id="ProtNLM"/>
    </source>
</evidence>
<comment type="caution">
    <text evidence="1">The sequence shown here is derived from an EMBL/GenBank/DDBJ whole genome shotgun (WGS) entry which is preliminary data.</text>
</comment>
<accession>A0A252BA28</accession>
<proteinExistence type="predicted"/>
<gene>
    <name evidence="1" type="ORF">HK15_09090</name>
</gene>
<dbReference type="Proteomes" id="UP000194999">
    <property type="component" value="Unassembled WGS sequence"/>
</dbReference>
<dbReference type="EMBL" id="JOOY01000050">
    <property type="protein sequence ID" value="OUJ01212.1"/>
    <property type="molecule type" value="Genomic_DNA"/>
</dbReference>